<dbReference type="PROSITE" id="PS51192">
    <property type="entry name" value="HELICASE_ATP_BIND_1"/>
    <property type="match status" value="1"/>
</dbReference>
<dbReference type="PANTHER" id="PTHR47396:SF1">
    <property type="entry name" value="ATP-DEPENDENT HELICASE IRC3-RELATED"/>
    <property type="match status" value="1"/>
</dbReference>
<dbReference type="Proteomes" id="UP000321816">
    <property type="component" value="Chromosome"/>
</dbReference>
<dbReference type="KEGG" id="ahal:FTX54_016535"/>
<dbReference type="GO" id="GO:0004630">
    <property type="term" value="F:phospholipase D activity"/>
    <property type="evidence" value="ECO:0007669"/>
    <property type="project" value="UniProtKB-EC"/>
</dbReference>
<keyword evidence="3" id="KW-0378">Hydrolase</keyword>
<dbReference type="SUPFAM" id="SSF56024">
    <property type="entry name" value="Phospholipase D/nuclease"/>
    <property type="match status" value="1"/>
</dbReference>
<reference evidence="3 4" key="1">
    <citation type="submission" date="2024-01" db="EMBL/GenBank/DDBJ databases">
        <title>Complete Genome Sequence of Alkalicoccus halolimnae BZ-SZ-XJ29T, a Moderately Halophilic Bacterium Isolated from a Salt Lake.</title>
        <authorList>
            <person name="Zhao B."/>
        </authorList>
    </citation>
    <scope>NUCLEOTIDE SEQUENCE [LARGE SCALE GENOMIC DNA]</scope>
    <source>
        <strain evidence="3 4">BZ-SZ-XJ29</strain>
    </source>
</reference>
<name>A0A5C7FI85_9BACI</name>
<keyword evidence="3" id="KW-0347">Helicase</keyword>
<dbReference type="CDD" id="cd18032">
    <property type="entry name" value="DEXHc_RE_I_III_res"/>
    <property type="match status" value="1"/>
</dbReference>
<dbReference type="EMBL" id="CP144914">
    <property type="protein sequence ID" value="WWD81704.1"/>
    <property type="molecule type" value="Genomic_DNA"/>
</dbReference>
<dbReference type="EC" id="3.6.4.-" evidence="3"/>
<feature type="domain" description="Helicase ATP-binding" evidence="1">
    <location>
        <begin position="236"/>
        <end position="388"/>
    </location>
</feature>
<dbReference type="PROSITE" id="PS51194">
    <property type="entry name" value="HELICASE_CTER"/>
    <property type="match status" value="1"/>
</dbReference>
<dbReference type="GO" id="GO:0005829">
    <property type="term" value="C:cytosol"/>
    <property type="evidence" value="ECO:0007669"/>
    <property type="project" value="TreeGrafter"/>
</dbReference>
<dbReference type="InterPro" id="IPR027417">
    <property type="entry name" value="P-loop_NTPase"/>
</dbReference>
<accession>A0A5C7FI85</accession>
<dbReference type="GO" id="GO:0004386">
    <property type="term" value="F:helicase activity"/>
    <property type="evidence" value="ECO:0007669"/>
    <property type="project" value="UniProtKB-KW"/>
</dbReference>
<evidence type="ECO:0000313" key="4">
    <source>
        <dbReference type="Proteomes" id="UP000321816"/>
    </source>
</evidence>
<dbReference type="SMART" id="SM00487">
    <property type="entry name" value="DEXDc"/>
    <property type="match status" value="1"/>
</dbReference>
<dbReference type="SMART" id="SM00490">
    <property type="entry name" value="HELICc"/>
    <property type="match status" value="1"/>
</dbReference>
<evidence type="ECO:0000259" key="1">
    <source>
        <dbReference type="PROSITE" id="PS51192"/>
    </source>
</evidence>
<evidence type="ECO:0000259" key="2">
    <source>
        <dbReference type="PROSITE" id="PS51194"/>
    </source>
</evidence>
<gene>
    <name evidence="3" type="ORF">FTX54_016535</name>
</gene>
<keyword evidence="3" id="KW-0547">Nucleotide-binding</keyword>
<dbReference type="Pfam" id="PF26350">
    <property type="entry name" value="DUF8090"/>
    <property type="match status" value="1"/>
</dbReference>
<dbReference type="InterPro" id="IPR058403">
    <property type="entry name" value="DUF8090"/>
</dbReference>
<dbReference type="EC" id="3.1.4.4" evidence="3"/>
<dbReference type="InterPro" id="IPR050742">
    <property type="entry name" value="Helicase_Restrict-Modif_Enz"/>
</dbReference>
<dbReference type="SUPFAM" id="SSF52540">
    <property type="entry name" value="P-loop containing nucleoside triphosphate hydrolases"/>
    <property type="match status" value="1"/>
</dbReference>
<dbReference type="GO" id="GO:0003677">
    <property type="term" value="F:DNA binding"/>
    <property type="evidence" value="ECO:0007669"/>
    <property type="project" value="InterPro"/>
</dbReference>
<dbReference type="InterPro" id="IPR001650">
    <property type="entry name" value="Helicase_C-like"/>
</dbReference>
<evidence type="ECO:0000313" key="3">
    <source>
        <dbReference type="EMBL" id="WWD81704.1"/>
    </source>
</evidence>
<dbReference type="CDD" id="cd18799">
    <property type="entry name" value="SF2_C_EcoAI-like"/>
    <property type="match status" value="1"/>
</dbReference>
<sequence length="959" mass="111061">MEDLLGQLQHSLEKGFINRQHSEFSRFKPELLVNQVHKRQDVLTSLTDELKACRTFLFSVAFITESGLATLKSHLLDLHEKGIEGKILTSTYQNFNHPKVFKELLKLKNVEVRIADIEGFHSKGYIFQHDHYYSLIVGSSNLTSSALKVNYEWNVKLNSHENGEIIHHFQEQFHEMWEKAPLLTPDWIYHYERFFEEAVIPRVAELPGNYMTNRMEAALRVEPNQMQQAALHGIEQVRLKEENRALVVSATGTGKTYLAAFDVRKYGPEKMLFVVHREQILQKAKEDFKRILGGDDKDFGILSGSSRSTDAKYLFATIQTMSKPEVLRTFDRDSFDYVLIDESHRAGASTYQRLIDYFDPAFLLGMTATPERSDGYDLFQLFDYNVAYEIRLQEALEEKMLTPFHYFGVTDIEVAGRKQEVETFQLLTSDERVERILEKLHYYGFSGDQVRGLIFCSSKREARLLSDELNTHGFRTCALTGEDSQEKRMIEVNRLEQGQLDYLITVDIFNEGIDIPSINQVVMLRQTESSIVFIQQLGRGLRKHDSKEFVTVIDFIANYKNNYLIPVALSGDRSQNKDSIRRKMIDKSYIKGTSTINFEAVAKERVYDSINAARLTDMKLLKDAYVDLKNRIGRIPMLADFYEHHSIDPVVIGRKKDHYDAFLAAVKEEKPGLSAAHAQVLTMVTQELLSGKRIHEVYLLEKLLDAGVLSKRCFQETLVEKGIREDASTLASMESVLTLRFFKRADQQKYGDYALIEISEEGYQLSPHVKKLLNDSWFRRLFEDVLRAAQLRSGRYNQAELLTRLEKYSRKDVCRLLNWDKDEQSTMYGYKTKHGTCPIFVTYHKEGEVEASIDYGDTFINPEVFHWFTRSRRTTSSKEVLEISEAEQRGIDLHLFVKKDDDEGRDFYYLGEVKPDRASIKDTTMPDAQGRELPVVTMNLLLKESVDQQIYDYLHEDMY</sequence>
<organism evidence="3 4">
    <name type="scientific">Alkalicoccus halolimnae</name>
    <dbReference type="NCBI Taxonomy" id="1667239"/>
    <lineage>
        <taxon>Bacteria</taxon>
        <taxon>Bacillati</taxon>
        <taxon>Bacillota</taxon>
        <taxon>Bacilli</taxon>
        <taxon>Bacillales</taxon>
        <taxon>Bacillaceae</taxon>
        <taxon>Alkalicoccus</taxon>
    </lineage>
</organism>
<dbReference type="InterPro" id="IPR006935">
    <property type="entry name" value="Helicase/UvrB_N"/>
</dbReference>
<dbReference type="CDD" id="cd09204">
    <property type="entry name" value="PLDc_N_DEXD_b2"/>
    <property type="match status" value="1"/>
</dbReference>
<protein>
    <submittedName>
        <fullName evidence="3">DEAD/DEAH box helicase</fullName>
        <ecNumber evidence="3">3.1.4.4</ecNumber>
        <ecNumber evidence="3">3.6.4.-</ecNumber>
    </submittedName>
</protein>
<dbReference type="Pfam" id="PF00271">
    <property type="entry name" value="Helicase_C"/>
    <property type="match status" value="1"/>
</dbReference>
<feature type="domain" description="Helicase C-terminal" evidence="2">
    <location>
        <begin position="432"/>
        <end position="602"/>
    </location>
</feature>
<dbReference type="OrthoDB" id="9802848at2"/>
<dbReference type="Pfam" id="PF11907">
    <property type="entry name" value="DUF3427"/>
    <property type="match status" value="1"/>
</dbReference>
<dbReference type="Gene3D" id="3.40.50.300">
    <property type="entry name" value="P-loop containing nucleotide triphosphate hydrolases"/>
    <property type="match status" value="2"/>
</dbReference>
<dbReference type="PANTHER" id="PTHR47396">
    <property type="entry name" value="TYPE I RESTRICTION ENZYME ECOKI R PROTEIN"/>
    <property type="match status" value="1"/>
</dbReference>
<dbReference type="Gene3D" id="3.30.870.10">
    <property type="entry name" value="Endonuclease Chain A"/>
    <property type="match status" value="1"/>
</dbReference>
<dbReference type="RefSeq" id="WP_147802820.1">
    <property type="nucleotide sequence ID" value="NZ_CP144914.1"/>
</dbReference>
<keyword evidence="3" id="KW-0067">ATP-binding</keyword>
<keyword evidence="4" id="KW-1185">Reference proteome</keyword>
<dbReference type="InterPro" id="IPR014001">
    <property type="entry name" value="Helicase_ATP-bd"/>
</dbReference>
<dbReference type="REBASE" id="799903">
    <property type="entry name" value="Aha9ORF16535P"/>
</dbReference>
<dbReference type="InterPro" id="IPR025202">
    <property type="entry name" value="PLD-like_dom"/>
</dbReference>
<proteinExistence type="predicted"/>
<dbReference type="Pfam" id="PF13091">
    <property type="entry name" value="PLDc_2"/>
    <property type="match status" value="1"/>
</dbReference>
<dbReference type="AlphaFoldDB" id="A0A5C7FI85"/>
<dbReference type="InterPro" id="IPR021835">
    <property type="entry name" value="DUF3427"/>
</dbReference>
<dbReference type="Pfam" id="PF04851">
    <property type="entry name" value="ResIII"/>
    <property type="match status" value="1"/>
</dbReference>
<dbReference type="GO" id="GO:0005524">
    <property type="term" value="F:ATP binding"/>
    <property type="evidence" value="ECO:0007669"/>
    <property type="project" value="InterPro"/>
</dbReference>